<organism evidence="1 2">
    <name type="scientific">Temnothorax longispinosus</name>
    <dbReference type="NCBI Taxonomy" id="300112"/>
    <lineage>
        <taxon>Eukaryota</taxon>
        <taxon>Metazoa</taxon>
        <taxon>Ecdysozoa</taxon>
        <taxon>Arthropoda</taxon>
        <taxon>Hexapoda</taxon>
        <taxon>Insecta</taxon>
        <taxon>Pterygota</taxon>
        <taxon>Neoptera</taxon>
        <taxon>Endopterygota</taxon>
        <taxon>Hymenoptera</taxon>
        <taxon>Apocrita</taxon>
        <taxon>Aculeata</taxon>
        <taxon>Formicoidea</taxon>
        <taxon>Formicidae</taxon>
        <taxon>Myrmicinae</taxon>
        <taxon>Temnothorax</taxon>
    </lineage>
</organism>
<dbReference type="AlphaFoldDB" id="A0A4S2JQ51"/>
<comment type="caution">
    <text evidence="1">The sequence shown here is derived from an EMBL/GenBank/DDBJ whole genome shotgun (WGS) entry which is preliminary data.</text>
</comment>
<proteinExistence type="predicted"/>
<keyword evidence="2" id="KW-1185">Reference proteome</keyword>
<dbReference type="EMBL" id="QBLH01003658">
    <property type="protein sequence ID" value="TGZ36919.1"/>
    <property type="molecule type" value="Genomic_DNA"/>
</dbReference>
<dbReference type="Proteomes" id="UP000310200">
    <property type="component" value="Unassembled WGS sequence"/>
</dbReference>
<name>A0A4S2JQ51_9HYME</name>
<evidence type="ECO:0000313" key="2">
    <source>
        <dbReference type="Proteomes" id="UP000310200"/>
    </source>
</evidence>
<sequence length="108" mass="12228">MKDSRPGRAKELLALRKQKLRMALGLLTGHSALLRAHLFSLGLAEQKACRLCGDEKEDNVHIICQCPAFICKRYKTWGSMFLTPQDLENARVTDLINLVQGSRLYLET</sequence>
<gene>
    <name evidence="1" type="ORF">DBV15_12948</name>
</gene>
<evidence type="ECO:0000313" key="1">
    <source>
        <dbReference type="EMBL" id="TGZ36919.1"/>
    </source>
</evidence>
<reference evidence="1 2" key="1">
    <citation type="journal article" date="2019" name="Philos. Trans. R. Soc. Lond., B, Biol. Sci.">
        <title>Ant behaviour and brain gene expression of defending hosts depend on the ecological success of the intruding social parasite.</title>
        <authorList>
            <person name="Kaur R."/>
            <person name="Stoldt M."/>
            <person name="Jongepier E."/>
            <person name="Feldmeyer B."/>
            <person name="Menzel F."/>
            <person name="Bornberg-Bauer E."/>
            <person name="Foitzik S."/>
        </authorList>
    </citation>
    <scope>NUCLEOTIDE SEQUENCE [LARGE SCALE GENOMIC DNA]</scope>
    <source>
        <tissue evidence="1">Whole body</tissue>
    </source>
</reference>
<protein>
    <recommendedName>
        <fullName evidence="3">Reverse transcriptase zinc-binding domain-containing protein</fullName>
    </recommendedName>
</protein>
<evidence type="ECO:0008006" key="3">
    <source>
        <dbReference type="Google" id="ProtNLM"/>
    </source>
</evidence>
<accession>A0A4S2JQ51</accession>